<dbReference type="OrthoDB" id="2133190at2759"/>
<feature type="region of interest" description="Disordered" evidence="1">
    <location>
        <begin position="1024"/>
        <end position="1062"/>
    </location>
</feature>
<evidence type="ECO:0000259" key="2">
    <source>
        <dbReference type="PROSITE" id="PS50888"/>
    </source>
</evidence>
<reference evidence="4" key="1">
    <citation type="journal article" date="2012" name="Science">
        <title>The Paleozoic origin of enzymatic lignin decomposition reconstructed from 31 fungal genomes.</title>
        <authorList>
            <person name="Floudas D."/>
            <person name="Binder M."/>
            <person name="Riley R."/>
            <person name="Barry K."/>
            <person name="Blanchette R.A."/>
            <person name="Henrissat B."/>
            <person name="Martinez A.T."/>
            <person name="Otillar R."/>
            <person name="Spatafora J.W."/>
            <person name="Yadav J.S."/>
            <person name="Aerts A."/>
            <person name="Benoit I."/>
            <person name="Boyd A."/>
            <person name="Carlson A."/>
            <person name="Copeland A."/>
            <person name="Coutinho P.M."/>
            <person name="de Vries R.P."/>
            <person name="Ferreira P."/>
            <person name="Findley K."/>
            <person name="Foster B."/>
            <person name="Gaskell J."/>
            <person name="Glotzer D."/>
            <person name="Gorecki P."/>
            <person name="Heitman J."/>
            <person name="Hesse C."/>
            <person name="Hori C."/>
            <person name="Igarashi K."/>
            <person name="Jurgens J.A."/>
            <person name="Kallen N."/>
            <person name="Kersten P."/>
            <person name="Kohler A."/>
            <person name="Kuees U."/>
            <person name="Kumar T.K.A."/>
            <person name="Kuo A."/>
            <person name="LaButti K."/>
            <person name="Larrondo L.F."/>
            <person name="Lindquist E."/>
            <person name="Ling A."/>
            <person name="Lombard V."/>
            <person name="Lucas S."/>
            <person name="Lundell T."/>
            <person name="Martin R."/>
            <person name="McLaughlin D.J."/>
            <person name="Morgenstern I."/>
            <person name="Morin E."/>
            <person name="Murat C."/>
            <person name="Nagy L.G."/>
            <person name="Nolan M."/>
            <person name="Ohm R.A."/>
            <person name="Patyshakuliyeva A."/>
            <person name="Rokas A."/>
            <person name="Ruiz-Duenas F.J."/>
            <person name="Sabat G."/>
            <person name="Salamov A."/>
            <person name="Samejima M."/>
            <person name="Schmutz J."/>
            <person name="Slot J.C."/>
            <person name="St John F."/>
            <person name="Stenlid J."/>
            <person name="Sun H."/>
            <person name="Sun S."/>
            <person name="Syed K."/>
            <person name="Tsang A."/>
            <person name="Wiebenga A."/>
            <person name="Young D."/>
            <person name="Pisabarro A."/>
            <person name="Eastwood D.C."/>
            <person name="Martin F."/>
            <person name="Cullen D."/>
            <person name="Grigoriev I.V."/>
            <person name="Hibbett D.S."/>
        </authorList>
    </citation>
    <scope>NUCLEOTIDE SEQUENCE [LARGE SCALE GENOMIC DNA]</scope>
    <source>
        <strain evidence="4">RWD-64-598 SS2</strain>
    </source>
</reference>
<feature type="compositionally biased region" description="Acidic residues" evidence="1">
    <location>
        <begin position="393"/>
        <end position="413"/>
    </location>
</feature>
<protein>
    <recommendedName>
        <fullName evidence="2">BHLH domain-containing protein</fullName>
    </recommendedName>
</protein>
<sequence>MDADYVQREDDLQNFTLDPSDPLNLLLQSTDTDDSSASADSPDWSQYSSLWPSQADTQNAMPPSMDDMNSKFPDFGMDFDFSSLPDLDLTNGAMAMSMSMSVDPSALHFDNKAISQPEFGVPVTPQQQHQQPPQNMFAGGFPFTFSPTLSTTSVSSNSTADKSPIPSEPPIQVPAPAPNPGSDPNFDFTAALHAALNINPKLPIPRLMPSAAVAMQNQQPALSSASSTSSSPSPGPSTPPDSTGHFNAANANGGAIAMPSAPAPRPKTSHTTIERRYRTNLNARIQGLRQAVPALRVLDPNTANADDVVDERGYIDGVKVARKGSKANVLGKAVEYIRVLKRRESRLIREQFGLRTLISGLPGGANLLGKWESEWVAKFGGPERDELTYADAEELSDDEDGDGDGEGDGEDAADAPRKRVRLAPVKKERATPPVTSQQQQQRRIAPSAPVVPAEGLGTVPEKRKRGRPRKIQPGAPPAQTMGAAAAPGAAPVMLADPAMVQQLQMQQQAQQGQPQQYLLAVFALFSFFNSPLTSYTASSAHQQHHAHTGSVLSHSSPAQAHANATAEKLAPAGMTWATAVQTVHLLASLLVIVSVVFPLLPRRVRASRLARLIPFSGALRGLSTSSAPAPAVATPATSYESVSSRDELPTPPESPVVSGSESETEVEAESEAEGEAEAKPKDPITQALMRRGQADEKAALLDALNLAPGVFGAVRSALRAEDTARKGNATAPVNRAWARLGEVILLEGATMTAAATRMRVYSRLSASSAGGASAAPSETATAALLARTLPMPFARSRAERLWDAARTSARKGVVRACERLVLDTLLAEEAGAMLDALCARDGDKSKSANTMTTPLDLLAIELVYERVRAHAAELFVERVMPESSADTAAGTDGSDEKEQSEDDKRREKEARDERWRVTVAAARSLGGAPRALADAFERAWTLGTLELAELVALGRPAPAAPSSSACSASAAPQAARNSGSKEDARVLLAAVVLHRKVFPRAAAAAGTIAPSIVVEHACVDADEEGVLSPPPTPPRSSGFAAAGADVGANATREQERAEKERERDVVRLRRVLGSGVFDYREDAPLLEDARDCVVDRLVDGERRVRGRS</sequence>
<feature type="region of interest" description="Disordered" evidence="1">
    <location>
        <begin position="1"/>
        <end position="65"/>
    </location>
</feature>
<dbReference type="KEGG" id="cput:CONPUDRAFT_168096"/>
<gene>
    <name evidence="3" type="ORF">CONPUDRAFT_168096</name>
</gene>
<dbReference type="InterPro" id="IPR036638">
    <property type="entry name" value="HLH_DNA-bd_sf"/>
</dbReference>
<dbReference type="Proteomes" id="UP000053558">
    <property type="component" value="Unassembled WGS sequence"/>
</dbReference>
<dbReference type="Gene3D" id="4.10.280.10">
    <property type="entry name" value="Helix-loop-helix DNA-binding domain"/>
    <property type="match status" value="1"/>
</dbReference>
<dbReference type="EMBL" id="JH711584">
    <property type="protein sequence ID" value="EIW77075.1"/>
    <property type="molecule type" value="Genomic_DNA"/>
</dbReference>
<feature type="region of interest" description="Disordered" evidence="1">
    <location>
        <begin position="882"/>
        <end position="912"/>
    </location>
</feature>
<feature type="compositionally biased region" description="Acidic residues" evidence="1">
    <location>
        <begin position="662"/>
        <end position="675"/>
    </location>
</feature>
<feature type="compositionally biased region" description="Pro residues" evidence="1">
    <location>
        <begin position="166"/>
        <end position="181"/>
    </location>
</feature>
<dbReference type="SUPFAM" id="SSF47459">
    <property type="entry name" value="HLH, helix-loop-helix DNA-binding domain"/>
    <property type="match status" value="1"/>
</dbReference>
<accession>A0A5M3MEP6</accession>
<dbReference type="AlphaFoldDB" id="A0A5M3MEP6"/>
<dbReference type="Pfam" id="PF00010">
    <property type="entry name" value="HLH"/>
    <property type="match status" value="1"/>
</dbReference>
<feature type="region of interest" description="Disordered" evidence="1">
    <location>
        <begin position="623"/>
        <end position="683"/>
    </location>
</feature>
<feature type="domain" description="BHLH" evidence="2">
    <location>
        <begin position="265"/>
        <end position="340"/>
    </location>
</feature>
<feature type="compositionally biased region" description="Low complexity" evidence="1">
    <location>
        <begin position="149"/>
        <end position="165"/>
    </location>
</feature>
<feature type="region of interest" description="Disordered" evidence="1">
    <location>
        <begin position="215"/>
        <end position="273"/>
    </location>
</feature>
<evidence type="ECO:0000256" key="1">
    <source>
        <dbReference type="SAM" id="MobiDB-lite"/>
    </source>
</evidence>
<feature type="compositionally biased region" description="Basic and acidic residues" evidence="1">
    <location>
        <begin position="1052"/>
        <end position="1062"/>
    </location>
</feature>
<dbReference type="PANTHER" id="PTHR47336">
    <property type="entry name" value="TRANSCRIPTION FACTOR HMS1-RELATED"/>
    <property type="match status" value="1"/>
</dbReference>
<feature type="region of interest" description="Disordered" evidence="1">
    <location>
        <begin position="393"/>
        <end position="485"/>
    </location>
</feature>
<dbReference type="InterPro" id="IPR052099">
    <property type="entry name" value="Regulatory_TF_Diverse"/>
</dbReference>
<feature type="compositionally biased region" description="Basic and acidic residues" evidence="1">
    <location>
        <begin position="1"/>
        <end position="11"/>
    </location>
</feature>
<organism evidence="3 4">
    <name type="scientific">Coniophora puteana (strain RWD-64-598)</name>
    <name type="common">Brown rot fungus</name>
    <dbReference type="NCBI Taxonomy" id="741705"/>
    <lineage>
        <taxon>Eukaryota</taxon>
        <taxon>Fungi</taxon>
        <taxon>Dikarya</taxon>
        <taxon>Basidiomycota</taxon>
        <taxon>Agaricomycotina</taxon>
        <taxon>Agaricomycetes</taxon>
        <taxon>Agaricomycetidae</taxon>
        <taxon>Boletales</taxon>
        <taxon>Coniophorineae</taxon>
        <taxon>Coniophoraceae</taxon>
        <taxon>Coniophora</taxon>
    </lineage>
</organism>
<feature type="compositionally biased region" description="Polar residues" evidence="1">
    <location>
        <begin position="44"/>
        <end position="61"/>
    </location>
</feature>
<proteinExistence type="predicted"/>
<feature type="compositionally biased region" description="Low complexity" evidence="1">
    <location>
        <begin position="623"/>
        <end position="638"/>
    </location>
</feature>
<dbReference type="InterPro" id="IPR011598">
    <property type="entry name" value="bHLH_dom"/>
</dbReference>
<dbReference type="GeneID" id="19205919"/>
<evidence type="ECO:0000313" key="3">
    <source>
        <dbReference type="EMBL" id="EIW77075.1"/>
    </source>
</evidence>
<feature type="compositionally biased region" description="Low complexity" evidence="1">
    <location>
        <begin position="1038"/>
        <end position="1050"/>
    </location>
</feature>
<keyword evidence="4" id="KW-1185">Reference proteome</keyword>
<comment type="caution">
    <text evidence="3">The sequence shown here is derived from an EMBL/GenBank/DDBJ whole genome shotgun (WGS) entry which is preliminary data.</text>
</comment>
<dbReference type="SMART" id="SM00353">
    <property type="entry name" value="HLH"/>
    <property type="match status" value="1"/>
</dbReference>
<feature type="region of interest" description="Disordered" evidence="1">
    <location>
        <begin position="149"/>
        <end position="186"/>
    </location>
</feature>
<dbReference type="PANTHER" id="PTHR47336:SF2">
    <property type="entry name" value="TRANSCRIPTION FACTOR HMS1-RELATED"/>
    <property type="match status" value="1"/>
</dbReference>
<evidence type="ECO:0000313" key="4">
    <source>
        <dbReference type="Proteomes" id="UP000053558"/>
    </source>
</evidence>
<feature type="compositionally biased region" description="Low complexity" evidence="1">
    <location>
        <begin position="223"/>
        <end position="232"/>
    </location>
</feature>
<feature type="compositionally biased region" description="Basic and acidic residues" evidence="1">
    <location>
        <begin position="894"/>
        <end position="912"/>
    </location>
</feature>
<name>A0A5M3MEP6_CONPW</name>
<dbReference type="PROSITE" id="PS50888">
    <property type="entry name" value="BHLH"/>
    <property type="match status" value="1"/>
</dbReference>
<feature type="compositionally biased region" description="Low complexity" evidence="1">
    <location>
        <begin position="240"/>
        <end position="257"/>
    </location>
</feature>
<dbReference type="RefSeq" id="XP_007772526.1">
    <property type="nucleotide sequence ID" value="XM_007774336.1"/>
</dbReference>
<feature type="compositionally biased region" description="Polar residues" evidence="1">
    <location>
        <begin position="433"/>
        <end position="442"/>
    </location>
</feature>
<dbReference type="OMA" id="RNAQLHM"/>
<dbReference type="GO" id="GO:0046983">
    <property type="term" value="F:protein dimerization activity"/>
    <property type="evidence" value="ECO:0007669"/>
    <property type="project" value="InterPro"/>
</dbReference>